<dbReference type="CDD" id="cd00338">
    <property type="entry name" value="Ser_Recombinase"/>
    <property type="match status" value="1"/>
</dbReference>
<protein>
    <submittedName>
        <fullName evidence="4">Recombinase family protein</fullName>
    </submittedName>
</protein>
<dbReference type="GO" id="GO:0000150">
    <property type="term" value="F:DNA strand exchange activity"/>
    <property type="evidence" value="ECO:0007669"/>
    <property type="project" value="InterPro"/>
</dbReference>
<sequence>MPATAIRKVTVIPADPIYAQKDIRKKALRVAPYCRVSTNSEEQLDSYQAQIEYYTEKIAAQPEWTMVDMFADEGKTATSTKKRKDFLRMIKACEKGKVDLVITKSVSRFCRNTLDGLDYVRKLKRMGVGVFFEKENVNTLYMDNEMILTFMMSQAQAESESMSGNIRWGHRKNFKDGKVYYHYAGFLGYRKGEDDLPEVDQEEAEIVRRIFSRYLVGHSVAKIIADLEADGIETVRGHKKWNDGVIRGMLKNEKYIGDALLQKTYIADLFTRQSKKNNGELPQYYVHDCHPAIIDKLTFQRVQEEMARRSSLRKVSATAKTELAKYSGKYVLTELLSCGDCGSPYRRVTWTRPEGKKIVWRCINRLENGKKFCKDAPTLEESRIHAAVVSAMNEMFSLKTMKALLQDSILSALSEKGGETSIAAIDGRLSELRNQQYELLQLAASVGVNSTQYDEELNKISMEFSALIAKRNELEKNQQDIAQADKRAEQIAAGLDTVDTGITGFDEVAVRQLISAVRVLSEEKLLIRFKDGTEIEQII</sequence>
<dbReference type="Proteomes" id="UP000611629">
    <property type="component" value="Unassembled WGS sequence"/>
</dbReference>
<keyword evidence="5" id="KW-1185">Reference proteome</keyword>
<dbReference type="PANTHER" id="PTHR30461">
    <property type="entry name" value="DNA-INVERTASE FROM LAMBDOID PROPHAGE"/>
    <property type="match status" value="1"/>
</dbReference>
<evidence type="ECO:0000313" key="4">
    <source>
        <dbReference type="EMBL" id="NYB73167.1"/>
    </source>
</evidence>
<reference evidence="4" key="1">
    <citation type="submission" date="2020-07" db="EMBL/GenBank/DDBJ databases">
        <title>Genomic analysis of a strain of Sedimentibacter Hydroxybenzoicus DSM7310.</title>
        <authorList>
            <person name="Ma S."/>
        </authorList>
    </citation>
    <scope>NUCLEOTIDE SEQUENCE</scope>
    <source>
        <strain evidence="4">DSM 7310</strain>
    </source>
</reference>
<dbReference type="RefSeq" id="WP_179236856.1">
    <property type="nucleotide sequence ID" value="NZ_JACBNQ010000002.1"/>
</dbReference>
<dbReference type="Gene3D" id="3.40.50.1390">
    <property type="entry name" value="Resolvase, N-terminal catalytic domain"/>
    <property type="match status" value="1"/>
</dbReference>
<comment type="caution">
    <text evidence="4">The sequence shown here is derived from an EMBL/GenBank/DDBJ whole genome shotgun (WGS) entry which is preliminary data.</text>
</comment>
<dbReference type="InterPro" id="IPR036162">
    <property type="entry name" value="Resolvase-like_N_sf"/>
</dbReference>
<dbReference type="InterPro" id="IPR006119">
    <property type="entry name" value="Resolv_N"/>
</dbReference>
<proteinExistence type="predicted"/>
<dbReference type="InterPro" id="IPR038109">
    <property type="entry name" value="DNA_bind_recomb_sf"/>
</dbReference>
<organism evidence="4 5">
    <name type="scientific">Sedimentibacter hydroxybenzoicus DSM 7310</name>
    <dbReference type="NCBI Taxonomy" id="1123245"/>
    <lineage>
        <taxon>Bacteria</taxon>
        <taxon>Bacillati</taxon>
        <taxon>Bacillota</taxon>
        <taxon>Tissierellia</taxon>
        <taxon>Sedimentibacter</taxon>
    </lineage>
</organism>
<dbReference type="GO" id="GO:0003677">
    <property type="term" value="F:DNA binding"/>
    <property type="evidence" value="ECO:0007669"/>
    <property type="project" value="InterPro"/>
</dbReference>
<evidence type="ECO:0000313" key="5">
    <source>
        <dbReference type="Proteomes" id="UP000611629"/>
    </source>
</evidence>
<dbReference type="SUPFAM" id="SSF53041">
    <property type="entry name" value="Resolvase-like"/>
    <property type="match status" value="1"/>
</dbReference>
<dbReference type="Pfam" id="PF13408">
    <property type="entry name" value="Zn_ribbon_recom"/>
    <property type="match status" value="1"/>
</dbReference>
<evidence type="ECO:0000259" key="3">
    <source>
        <dbReference type="PROSITE" id="PS51737"/>
    </source>
</evidence>
<gene>
    <name evidence="4" type="ORF">HZF24_03320</name>
</gene>
<dbReference type="SMART" id="SM00857">
    <property type="entry name" value="Resolvase"/>
    <property type="match status" value="1"/>
</dbReference>
<feature type="domain" description="Resolvase/invertase-type recombinase catalytic" evidence="2">
    <location>
        <begin position="29"/>
        <end position="177"/>
    </location>
</feature>
<dbReference type="PROSITE" id="PS51736">
    <property type="entry name" value="RECOMBINASES_3"/>
    <property type="match status" value="1"/>
</dbReference>
<dbReference type="PANTHER" id="PTHR30461:SF23">
    <property type="entry name" value="DNA RECOMBINASE-RELATED"/>
    <property type="match status" value="1"/>
</dbReference>
<keyword evidence="1" id="KW-0175">Coiled coil</keyword>
<feature type="domain" description="Recombinase" evidence="3">
    <location>
        <begin position="186"/>
        <end position="312"/>
    </location>
</feature>
<feature type="coiled-coil region" evidence="1">
    <location>
        <begin position="457"/>
        <end position="487"/>
    </location>
</feature>
<dbReference type="InterPro" id="IPR025827">
    <property type="entry name" value="Zn_ribbon_recom_dom"/>
</dbReference>
<dbReference type="InterPro" id="IPR011109">
    <property type="entry name" value="DNA_bind_recombinase_dom"/>
</dbReference>
<name>A0A974BHE4_SEDHY</name>
<dbReference type="Gene3D" id="3.90.1750.20">
    <property type="entry name" value="Putative Large Serine Recombinase, Chain B, Domain 2"/>
    <property type="match status" value="1"/>
</dbReference>
<evidence type="ECO:0000259" key="2">
    <source>
        <dbReference type="PROSITE" id="PS51736"/>
    </source>
</evidence>
<dbReference type="EMBL" id="JACBNQ010000002">
    <property type="protein sequence ID" value="NYB73167.1"/>
    <property type="molecule type" value="Genomic_DNA"/>
</dbReference>
<evidence type="ECO:0000256" key="1">
    <source>
        <dbReference type="SAM" id="Coils"/>
    </source>
</evidence>
<dbReference type="InterPro" id="IPR050639">
    <property type="entry name" value="SSR_resolvase"/>
</dbReference>
<dbReference type="Pfam" id="PF00239">
    <property type="entry name" value="Resolvase"/>
    <property type="match status" value="1"/>
</dbReference>
<accession>A0A974BHE4</accession>
<dbReference type="Pfam" id="PF07508">
    <property type="entry name" value="Recombinase"/>
    <property type="match status" value="1"/>
</dbReference>
<dbReference type="PROSITE" id="PS51737">
    <property type="entry name" value="RECOMBINASE_DNA_BIND"/>
    <property type="match status" value="1"/>
</dbReference>
<dbReference type="AlphaFoldDB" id="A0A974BHE4"/>